<sequence length="262" mass="30262">MYFEKLHFHPLRHLRLLGVSREFSQDYFPARVSNGHLYVTPSLISAVVPTCTSQPYNGIVTIDVPIVAVPRRPIHSDHFPRHQYMADSRRTEPFHFIRLGCDHGMTFFRSACVKNGSSVQISVSDLFRRCGVEESMSMSIIHISRDYTTRFNHEAFDHSTISERSTIKLKWHVAWKLVASTVPLGTCDDSGFPPSSRRHCRRIEDGGRLRLENNRWMERSMGSVKTFWDLSSFPSLAAWVQRHGPVWWFVRATRGVAHGHQR</sequence>
<organism evidence="1 2">
    <name type="scientific">Russula earlei</name>
    <dbReference type="NCBI Taxonomy" id="71964"/>
    <lineage>
        <taxon>Eukaryota</taxon>
        <taxon>Fungi</taxon>
        <taxon>Dikarya</taxon>
        <taxon>Basidiomycota</taxon>
        <taxon>Agaricomycotina</taxon>
        <taxon>Agaricomycetes</taxon>
        <taxon>Russulales</taxon>
        <taxon>Russulaceae</taxon>
        <taxon>Russula</taxon>
    </lineage>
</organism>
<reference evidence="1" key="1">
    <citation type="submission" date="2021-03" db="EMBL/GenBank/DDBJ databases">
        <title>Evolutionary priming and transition to the ectomycorrhizal habit in an iconic lineage of mushroom-forming fungi: is preadaptation a requirement?</title>
        <authorList>
            <consortium name="DOE Joint Genome Institute"/>
            <person name="Looney B.P."/>
            <person name="Miyauchi S."/>
            <person name="Morin E."/>
            <person name="Drula E."/>
            <person name="Courty P.E."/>
            <person name="Chicoki N."/>
            <person name="Fauchery L."/>
            <person name="Kohler A."/>
            <person name="Kuo A."/>
            <person name="LaButti K."/>
            <person name="Pangilinan J."/>
            <person name="Lipzen A."/>
            <person name="Riley R."/>
            <person name="Andreopoulos W."/>
            <person name="He G."/>
            <person name="Johnson J."/>
            <person name="Barry K.W."/>
            <person name="Grigoriev I.V."/>
            <person name="Nagy L."/>
            <person name="Hibbett D."/>
            <person name="Henrissat B."/>
            <person name="Matheny P.B."/>
            <person name="Labbe J."/>
            <person name="Martin A.F."/>
        </authorList>
    </citation>
    <scope>NUCLEOTIDE SEQUENCE</scope>
    <source>
        <strain evidence="1">BPL698</strain>
    </source>
</reference>
<gene>
    <name evidence="1" type="ORF">F5148DRAFT_1258745</name>
</gene>
<dbReference type="EMBL" id="JAGFNK010000767">
    <property type="protein sequence ID" value="KAI9440280.1"/>
    <property type="molecule type" value="Genomic_DNA"/>
</dbReference>
<evidence type="ECO:0000313" key="2">
    <source>
        <dbReference type="Proteomes" id="UP001207468"/>
    </source>
</evidence>
<comment type="caution">
    <text evidence="1">The sequence shown here is derived from an EMBL/GenBank/DDBJ whole genome shotgun (WGS) entry which is preliminary data.</text>
</comment>
<evidence type="ECO:0000313" key="1">
    <source>
        <dbReference type="EMBL" id="KAI9440280.1"/>
    </source>
</evidence>
<protein>
    <submittedName>
        <fullName evidence="1">Uncharacterized protein</fullName>
    </submittedName>
</protein>
<accession>A0ACC0TTB9</accession>
<keyword evidence="2" id="KW-1185">Reference proteome</keyword>
<name>A0ACC0TTB9_9AGAM</name>
<proteinExistence type="predicted"/>
<dbReference type="Proteomes" id="UP001207468">
    <property type="component" value="Unassembled WGS sequence"/>
</dbReference>